<dbReference type="AlphaFoldDB" id="A0A433UA17"/>
<evidence type="ECO:0000313" key="4">
    <source>
        <dbReference type="EMBL" id="RUS90651.1"/>
    </source>
</evidence>
<gene>
    <name evidence="4" type="ORF">EGW08_001551</name>
</gene>
<dbReference type="PRINTS" id="PR00006">
    <property type="entry name" value="COFILIN"/>
</dbReference>
<dbReference type="GO" id="GO:0015629">
    <property type="term" value="C:actin cytoskeleton"/>
    <property type="evidence" value="ECO:0007669"/>
    <property type="project" value="InterPro"/>
</dbReference>
<comment type="similarity">
    <text evidence="1">Belongs to the actin-binding proteins ADF family.</text>
</comment>
<feature type="domain" description="ADF-H" evidence="3">
    <location>
        <begin position="2"/>
        <end position="139"/>
    </location>
</feature>
<dbReference type="InterPro" id="IPR002108">
    <property type="entry name" value="ADF-H"/>
</dbReference>
<dbReference type="InterPro" id="IPR017904">
    <property type="entry name" value="ADF/Cofilin"/>
</dbReference>
<dbReference type="OrthoDB" id="10249245at2759"/>
<dbReference type="Proteomes" id="UP000271974">
    <property type="component" value="Unassembled WGS sequence"/>
</dbReference>
<dbReference type="STRING" id="188477.A0A433UA17"/>
<reference evidence="4 5" key="1">
    <citation type="submission" date="2019-01" db="EMBL/GenBank/DDBJ databases">
        <title>A draft genome assembly of the solar-powered sea slug Elysia chlorotica.</title>
        <authorList>
            <person name="Cai H."/>
            <person name="Li Q."/>
            <person name="Fang X."/>
            <person name="Li J."/>
            <person name="Curtis N.E."/>
            <person name="Altenburger A."/>
            <person name="Shibata T."/>
            <person name="Feng M."/>
            <person name="Maeda T."/>
            <person name="Schwartz J.A."/>
            <person name="Shigenobu S."/>
            <person name="Lundholm N."/>
            <person name="Nishiyama T."/>
            <person name="Yang H."/>
            <person name="Hasebe M."/>
            <person name="Li S."/>
            <person name="Pierce S.K."/>
            <person name="Wang J."/>
        </authorList>
    </citation>
    <scope>NUCLEOTIDE SEQUENCE [LARGE SCALE GENOMIC DNA]</scope>
    <source>
        <strain evidence="4">EC2010</strain>
        <tissue evidence="4">Whole organism of an adult</tissue>
    </source>
</reference>
<organism evidence="4 5">
    <name type="scientific">Elysia chlorotica</name>
    <name type="common">Eastern emerald elysia</name>
    <name type="synonym">Sea slug</name>
    <dbReference type="NCBI Taxonomy" id="188477"/>
    <lineage>
        <taxon>Eukaryota</taxon>
        <taxon>Metazoa</taxon>
        <taxon>Spiralia</taxon>
        <taxon>Lophotrochozoa</taxon>
        <taxon>Mollusca</taxon>
        <taxon>Gastropoda</taxon>
        <taxon>Heterobranchia</taxon>
        <taxon>Euthyneura</taxon>
        <taxon>Panpulmonata</taxon>
        <taxon>Sacoglossa</taxon>
        <taxon>Placobranchoidea</taxon>
        <taxon>Plakobranchidae</taxon>
        <taxon>Elysia</taxon>
    </lineage>
</organism>
<evidence type="ECO:0000256" key="2">
    <source>
        <dbReference type="ARBA" id="ARBA00023203"/>
    </source>
</evidence>
<dbReference type="PROSITE" id="PS51263">
    <property type="entry name" value="ADF_H"/>
    <property type="match status" value="1"/>
</dbReference>
<keyword evidence="2" id="KW-0009">Actin-binding</keyword>
<dbReference type="EMBL" id="RQTK01000027">
    <property type="protein sequence ID" value="RUS90651.1"/>
    <property type="molecule type" value="Genomic_DNA"/>
</dbReference>
<accession>A0A433UA17</accession>
<proteinExistence type="inferred from homology"/>
<dbReference type="SMART" id="SM00102">
    <property type="entry name" value="ADF"/>
    <property type="match status" value="1"/>
</dbReference>
<dbReference type="SUPFAM" id="SSF55753">
    <property type="entry name" value="Actin depolymerizing proteins"/>
    <property type="match status" value="1"/>
</dbReference>
<dbReference type="InterPro" id="IPR029006">
    <property type="entry name" value="ADF-H/Gelsolin-like_dom_sf"/>
</dbReference>
<dbReference type="CDD" id="cd11286">
    <property type="entry name" value="ADF_cofilin_like"/>
    <property type="match status" value="1"/>
</dbReference>
<evidence type="ECO:0000259" key="3">
    <source>
        <dbReference type="PROSITE" id="PS51263"/>
    </source>
</evidence>
<name>A0A433UA17_ELYCH</name>
<comment type="caution">
    <text evidence="4">The sequence shown here is derived from an EMBL/GenBank/DDBJ whole genome shotgun (WGS) entry which is preliminary data.</text>
</comment>
<keyword evidence="5" id="KW-1185">Reference proteome</keyword>
<sequence>MSSGVAVADECMEVFDEVKMKHKWLYIIYRISDDLTTIIVEEKAGHEKTYNDFVMKMKSAEAKKQCRYAVFDVRFLQNDVPQEKLAFFLWSPDCATVKQKVLYTTSVQAFKKKMEGITAEIQCTDDCDLTMSNILERCSNKYT</sequence>
<protein>
    <recommendedName>
        <fullName evidence="3">ADF-H domain-containing protein</fullName>
    </recommendedName>
</protein>
<dbReference type="PANTHER" id="PTHR11913">
    <property type="entry name" value="COFILIN-RELATED"/>
    <property type="match status" value="1"/>
</dbReference>
<dbReference type="Pfam" id="PF00241">
    <property type="entry name" value="Cofilin_ADF"/>
    <property type="match status" value="1"/>
</dbReference>
<dbReference type="GO" id="GO:0003779">
    <property type="term" value="F:actin binding"/>
    <property type="evidence" value="ECO:0007669"/>
    <property type="project" value="UniProtKB-KW"/>
</dbReference>
<evidence type="ECO:0000256" key="1">
    <source>
        <dbReference type="ARBA" id="ARBA00006844"/>
    </source>
</evidence>
<dbReference type="Gene3D" id="3.40.20.10">
    <property type="entry name" value="Severin"/>
    <property type="match status" value="1"/>
</dbReference>
<evidence type="ECO:0000313" key="5">
    <source>
        <dbReference type="Proteomes" id="UP000271974"/>
    </source>
</evidence>
<dbReference type="GO" id="GO:0030042">
    <property type="term" value="P:actin filament depolymerization"/>
    <property type="evidence" value="ECO:0007669"/>
    <property type="project" value="InterPro"/>
</dbReference>